<sequence length="101" mass="11882">MYVTHIRPTNTHEAISSQLTLKVLSDKAYNSSFELASELSDMIDRWREELIAQRMTKEMTAYDFKIYLLDELRYGSYLFGWTSEDALELLLEIDYLTNNSN</sequence>
<proteinExistence type="predicted"/>
<accession>A0A4Y9JDX5</accession>
<dbReference type="RefSeq" id="WP_135181566.1">
    <property type="nucleotide sequence ID" value="NZ_JADGKZ010000004.1"/>
</dbReference>
<name>A0A4Y9JDX5_9STRE</name>
<evidence type="ECO:0000313" key="2">
    <source>
        <dbReference type="Proteomes" id="UP000297253"/>
    </source>
</evidence>
<organism evidence="1 2">
    <name type="scientific">Streptococcus cuniculi</name>
    <dbReference type="NCBI Taxonomy" id="1432788"/>
    <lineage>
        <taxon>Bacteria</taxon>
        <taxon>Bacillati</taxon>
        <taxon>Bacillota</taxon>
        <taxon>Bacilli</taxon>
        <taxon>Lactobacillales</taxon>
        <taxon>Streptococcaceae</taxon>
        <taxon>Streptococcus</taxon>
    </lineage>
</organism>
<gene>
    <name evidence="1" type="ORF">E4T82_03880</name>
</gene>
<dbReference type="AlphaFoldDB" id="A0A4Y9JDX5"/>
<dbReference type="Proteomes" id="UP000297253">
    <property type="component" value="Unassembled WGS sequence"/>
</dbReference>
<evidence type="ECO:0000313" key="1">
    <source>
        <dbReference type="EMBL" id="TFU98159.1"/>
    </source>
</evidence>
<reference evidence="1 2" key="1">
    <citation type="submission" date="2019-03" db="EMBL/GenBank/DDBJ databases">
        <title>Diversity of the mouse oral microbiome.</title>
        <authorList>
            <person name="Joseph S."/>
            <person name="Aduse-Opoku J."/>
            <person name="Curtis M."/>
            <person name="Wade W."/>
            <person name="Hashim A."/>
        </authorList>
    </citation>
    <scope>NUCLEOTIDE SEQUENCE [LARGE SCALE GENOMIC DNA]</scope>
    <source>
        <strain evidence="1 2">WM131</strain>
    </source>
</reference>
<protein>
    <submittedName>
        <fullName evidence="1">Uncharacterized protein</fullName>
    </submittedName>
</protein>
<dbReference type="EMBL" id="SPPD01000004">
    <property type="protein sequence ID" value="TFU98159.1"/>
    <property type="molecule type" value="Genomic_DNA"/>
</dbReference>
<comment type="caution">
    <text evidence="1">The sequence shown here is derived from an EMBL/GenBank/DDBJ whole genome shotgun (WGS) entry which is preliminary data.</text>
</comment>